<comment type="similarity">
    <text evidence="1 7">Belongs to the nitroreductase family.</text>
</comment>
<dbReference type="PANTHER" id="PTHR43821">
    <property type="entry name" value="NAD(P)H NITROREDUCTASE YDJA-RELATED"/>
    <property type="match status" value="1"/>
</dbReference>
<dbReference type="PANTHER" id="PTHR43821:SF1">
    <property type="entry name" value="NAD(P)H NITROREDUCTASE YDJA-RELATED"/>
    <property type="match status" value="1"/>
</dbReference>
<accession>A0A507ZFA2</accession>
<dbReference type="GO" id="GO:0016491">
    <property type="term" value="F:oxidoreductase activity"/>
    <property type="evidence" value="ECO:0007669"/>
    <property type="project" value="UniProtKB-UniRule"/>
</dbReference>
<evidence type="ECO:0000259" key="9">
    <source>
        <dbReference type="Pfam" id="PF00881"/>
    </source>
</evidence>
<dbReference type="InterPro" id="IPR029479">
    <property type="entry name" value="Nitroreductase"/>
</dbReference>
<dbReference type="EC" id="1.-.-.-" evidence="7"/>
<dbReference type="Pfam" id="PF00881">
    <property type="entry name" value="Nitroreductase"/>
    <property type="match status" value="1"/>
</dbReference>
<organism evidence="10 11">
    <name type="scientific">Haloflavibacter putidus</name>
    <dbReference type="NCBI Taxonomy" id="2576776"/>
    <lineage>
        <taxon>Bacteria</taxon>
        <taxon>Pseudomonadati</taxon>
        <taxon>Bacteroidota</taxon>
        <taxon>Flavobacteriia</taxon>
        <taxon>Flavobacteriales</taxon>
        <taxon>Flavobacteriaceae</taxon>
        <taxon>Haloflavibacter</taxon>
    </lineage>
</organism>
<evidence type="ECO:0000256" key="1">
    <source>
        <dbReference type="ARBA" id="ARBA00007118"/>
    </source>
</evidence>
<gene>
    <name evidence="10" type="ORF">FKR84_11395</name>
</gene>
<dbReference type="Gene3D" id="3.40.109.10">
    <property type="entry name" value="NADH Oxidase"/>
    <property type="match status" value="1"/>
</dbReference>
<dbReference type="InterPro" id="IPR026021">
    <property type="entry name" value="YdjA-like"/>
</dbReference>
<feature type="binding site" evidence="8">
    <location>
        <position position="41"/>
    </location>
    <ligand>
        <name>FMN</name>
        <dbReference type="ChEBI" id="CHEBI:58210"/>
        <note>ligand shared between dimeric partners</note>
    </ligand>
</feature>
<dbReference type="EMBL" id="VIAR01000013">
    <property type="protein sequence ID" value="TQD34794.1"/>
    <property type="molecule type" value="Genomic_DNA"/>
</dbReference>
<keyword evidence="6 7" id="KW-0520">NAD</keyword>
<comment type="caution">
    <text evidence="10">The sequence shown here is derived from an EMBL/GenBank/DDBJ whole genome shotgun (WGS) entry which is preliminary data.</text>
</comment>
<name>A0A507ZFA2_9FLAO</name>
<dbReference type="SUPFAM" id="SSF55469">
    <property type="entry name" value="FMN-dependent nitroreductase-like"/>
    <property type="match status" value="1"/>
</dbReference>
<dbReference type="PIRSF" id="PIRSF000232">
    <property type="entry name" value="YdjA"/>
    <property type="match status" value="1"/>
</dbReference>
<reference evidence="10 11" key="1">
    <citation type="submission" date="2019-06" db="EMBL/GenBank/DDBJ databases">
        <title>Flavibacter putida gen. nov., sp. nov., a novel marine bacterium of the family Flavobacteriaceae isolated from coastal seawater.</title>
        <authorList>
            <person name="Feng X."/>
        </authorList>
    </citation>
    <scope>NUCLEOTIDE SEQUENCE [LARGE SCALE GENOMIC DNA]</scope>
    <source>
        <strain evidence="10 11">PLHSN227</strain>
    </source>
</reference>
<proteinExistence type="inferred from homology"/>
<dbReference type="OrthoDB" id="9804207at2"/>
<evidence type="ECO:0000256" key="8">
    <source>
        <dbReference type="PIRSR" id="PIRSR000232-1"/>
    </source>
</evidence>
<evidence type="ECO:0000256" key="2">
    <source>
        <dbReference type="ARBA" id="ARBA00022630"/>
    </source>
</evidence>
<protein>
    <recommendedName>
        <fullName evidence="7">Putative NAD(P)H nitroreductase</fullName>
        <ecNumber evidence="7">1.-.-.-</ecNumber>
    </recommendedName>
</protein>
<evidence type="ECO:0000313" key="11">
    <source>
        <dbReference type="Proteomes" id="UP000317169"/>
    </source>
</evidence>
<dbReference type="Proteomes" id="UP000317169">
    <property type="component" value="Unassembled WGS sequence"/>
</dbReference>
<keyword evidence="2 7" id="KW-0285">Flavoprotein</keyword>
<evidence type="ECO:0000256" key="4">
    <source>
        <dbReference type="ARBA" id="ARBA00022857"/>
    </source>
</evidence>
<dbReference type="CDD" id="cd02135">
    <property type="entry name" value="YdjA-like"/>
    <property type="match status" value="1"/>
</dbReference>
<dbReference type="RefSeq" id="WP_141422444.1">
    <property type="nucleotide sequence ID" value="NZ_VIAR01000013.1"/>
</dbReference>
<dbReference type="InterPro" id="IPR000415">
    <property type="entry name" value="Nitroreductase-like"/>
</dbReference>
<feature type="binding site" description="in other chain" evidence="8">
    <location>
        <begin position="135"/>
        <end position="137"/>
    </location>
    <ligand>
        <name>FMN</name>
        <dbReference type="ChEBI" id="CHEBI:58210"/>
        <note>ligand shared between dimeric partners</note>
    </ligand>
</feature>
<evidence type="ECO:0000256" key="5">
    <source>
        <dbReference type="ARBA" id="ARBA00023002"/>
    </source>
</evidence>
<comment type="cofactor">
    <cofactor evidence="8">
        <name>FMN</name>
        <dbReference type="ChEBI" id="CHEBI:58210"/>
    </cofactor>
    <text evidence="8">Binds 1 FMN per subunit.</text>
</comment>
<evidence type="ECO:0000256" key="3">
    <source>
        <dbReference type="ARBA" id="ARBA00022643"/>
    </source>
</evidence>
<keyword evidence="11" id="KW-1185">Reference proteome</keyword>
<sequence>MKINELIKKRRSVFPAQYNNKPISKDVIQQIVTAANWAPTHKKTEPWRFKVLQEEALLEFGEFLAAKYKATTKKYSAFKEKKILKKFEQSACVIVISFQRDPKERIPEWEEIASTAMAVQNMWLLATDLGIGAYWSSPALKEFTPEFFDFEEGEHCLGFFYMGYFDESLPEDKRIPIDEKVQWF</sequence>
<feature type="binding site" description="in other chain" evidence="8">
    <location>
        <begin position="10"/>
        <end position="12"/>
    </location>
    <ligand>
        <name>FMN</name>
        <dbReference type="ChEBI" id="CHEBI:58210"/>
        <note>ligand shared between dimeric partners</note>
    </ligand>
</feature>
<dbReference type="InterPro" id="IPR052530">
    <property type="entry name" value="NAD(P)H_nitroreductase"/>
</dbReference>
<keyword evidence="5 7" id="KW-0560">Oxidoreductase</keyword>
<feature type="domain" description="Nitroreductase" evidence="9">
    <location>
        <begin position="7"/>
        <end position="164"/>
    </location>
</feature>
<evidence type="ECO:0000256" key="6">
    <source>
        <dbReference type="ARBA" id="ARBA00023027"/>
    </source>
</evidence>
<dbReference type="AlphaFoldDB" id="A0A507ZFA2"/>
<evidence type="ECO:0000313" key="10">
    <source>
        <dbReference type="EMBL" id="TQD34794.1"/>
    </source>
</evidence>
<evidence type="ECO:0000256" key="7">
    <source>
        <dbReference type="PIRNR" id="PIRNR000232"/>
    </source>
</evidence>
<keyword evidence="3 7" id="KW-0288">FMN</keyword>
<keyword evidence="4 7" id="KW-0521">NADP</keyword>